<keyword evidence="2 8" id="KW-0813">Transport</keyword>
<comment type="caution">
    <text evidence="10">The sequence shown here is derived from an EMBL/GenBank/DDBJ whole genome shotgun (WGS) entry which is preliminary data.</text>
</comment>
<dbReference type="InterPro" id="IPR017871">
    <property type="entry name" value="ABC_transporter-like_CS"/>
</dbReference>
<dbReference type="GO" id="GO:0043190">
    <property type="term" value="C:ATP-binding cassette (ABC) transporter complex"/>
    <property type="evidence" value="ECO:0007669"/>
    <property type="project" value="TreeGrafter"/>
</dbReference>
<keyword evidence="4 8" id="KW-0547">Nucleotide-binding</keyword>
<evidence type="ECO:0000256" key="2">
    <source>
        <dbReference type="ARBA" id="ARBA00022448"/>
    </source>
</evidence>
<dbReference type="InterPro" id="IPR050095">
    <property type="entry name" value="ECF_ABC_transporter_ATP-bd"/>
</dbReference>
<organism evidence="10 11">
    <name type="scientific">Sporolactobacillus inulinus CASD</name>
    <dbReference type="NCBI Taxonomy" id="1069536"/>
    <lineage>
        <taxon>Bacteria</taxon>
        <taxon>Bacillati</taxon>
        <taxon>Bacillota</taxon>
        <taxon>Bacilli</taxon>
        <taxon>Bacillales</taxon>
        <taxon>Sporolactobacillaceae</taxon>
        <taxon>Sporolactobacillus</taxon>
    </lineage>
</organism>
<keyword evidence="7 8" id="KW-0472">Membrane</keyword>
<gene>
    <name evidence="10" type="ORF">SINU_03610</name>
</gene>
<dbReference type="CDD" id="cd03225">
    <property type="entry name" value="ABC_cobalt_CbiO_domain1"/>
    <property type="match status" value="1"/>
</dbReference>
<dbReference type="GO" id="GO:0005524">
    <property type="term" value="F:ATP binding"/>
    <property type="evidence" value="ECO:0007669"/>
    <property type="project" value="UniProtKB-UniRule"/>
</dbReference>
<proteinExistence type="inferred from homology"/>
<name>A0A0U1QR68_9BACL</name>
<protein>
    <recommendedName>
        <fullName evidence="8">Energy-coupling factor transporter ATP-binding protein EcfA2</fullName>
        <ecNumber evidence="8">7.-.-.-</ecNumber>
    </recommendedName>
</protein>
<dbReference type="InterPro" id="IPR015856">
    <property type="entry name" value="ABC_transpr_CbiO/EcfA_su"/>
</dbReference>
<dbReference type="NCBIfam" id="TIGR04521">
    <property type="entry name" value="ECF_ATPase_2"/>
    <property type="match status" value="1"/>
</dbReference>
<evidence type="ECO:0000256" key="7">
    <source>
        <dbReference type="ARBA" id="ARBA00023136"/>
    </source>
</evidence>
<keyword evidence="5 8" id="KW-0067">ATP-binding</keyword>
<comment type="subcellular location">
    <subcellularLocation>
        <location evidence="1 8">Cell membrane</location>
        <topology evidence="1 8">Peripheral membrane protein</topology>
    </subcellularLocation>
</comment>
<dbReference type="PANTHER" id="PTHR43553">
    <property type="entry name" value="HEAVY METAL TRANSPORTER"/>
    <property type="match status" value="1"/>
</dbReference>
<dbReference type="InterPro" id="IPR027417">
    <property type="entry name" value="P-loop_NTPase"/>
</dbReference>
<dbReference type="FunFam" id="3.40.50.300:FF:000224">
    <property type="entry name" value="Energy-coupling factor transporter ATP-binding protein EcfA"/>
    <property type="match status" value="1"/>
</dbReference>
<dbReference type="PROSITE" id="PS50893">
    <property type="entry name" value="ABC_TRANSPORTER_2"/>
    <property type="match status" value="1"/>
</dbReference>
<evidence type="ECO:0000313" key="10">
    <source>
        <dbReference type="EMBL" id="KLI03273.1"/>
    </source>
</evidence>
<dbReference type="GO" id="GO:0016887">
    <property type="term" value="F:ATP hydrolysis activity"/>
    <property type="evidence" value="ECO:0007669"/>
    <property type="project" value="InterPro"/>
</dbReference>
<dbReference type="Pfam" id="PF00005">
    <property type="entry name" value="ABC_tran"/>
    <property type="match status" value="1"/>
</dbReference>
<evidence type="ECO:0000256" key="3">
    <source>
        <dbReference type="ARBA" id="ARBA00022475"/>
    </source>
</evidence>
<dbReference type="Proteomes" id="UP000035553">
    <property type="component" value="Unassembled WGS sequence"/>
</dbReference>
<dbReference type="InterPro" id="IPR003593">
    <property type="entry name" value="AAA+_ATPase"/>
</dbReference>
<dbReference type="PROSITE" id="PS00211">
    <property type="entry name" value="ABC_TRANSPORTER_1"/>
    <property type="match status" value="1"/>
</dbReference>
<evidence type="ECO:0000313" key="11">
    <source>
        <dbReference type="Proteomes" id="UP000035553"/>
    </source>
</evidence>
<evidence type="ECO:0000256" key="5">
    <source>
        <dbReference type="ARBA" id="ARBA00022840"/>
    </source>
</evidence>
<dbReference type="SUPFAM" id="SSF52540">
    <property type="entry name" value="P-loop containing nucleoside triphosphate hydrolases"/>
    <property type="match status" value="1"/>
</dbReference>
<dbReference type="STRING" id="1069536.SINU_03610"/>
<evidence type="ECO:0000256" key="4">
    <source>
        <dbReference type="ARBA" id="ARBA00022741"/>
    </source>
</evidence>
<dbReference type="EC" id="7.-.-.-" evidence="8"/>
<dbReference type="OrthoDB" id="9784332at2"/>
<evidence type="ECO:0000256" key="8">
    <source>
        <dbReference type="RuleBase" id="RU365104"/>
    </source>
</evidence>
<comment type="subunit">
    <text evidence="8">Forms a stable energy-coupling factor (ECF) transporter complex composed of 2 membrane-embedded substrate-binding proteins (S component), 2 ATP-binding proteins (A component) and 2 transmembrane proteins (T component).</text>
</comment>
<dbReference type="SMART" id="SM00382">
    <property type="entry name" value="AAA"/>
    <property type="match status" value="1"/>
</dbReference>
<evidence type="ECO:0000256" key="6">
    <source>
        <dbReference type="ARBA" id="ARBA00022967"/>
    </source>
</evidence>
<comment type="similarity">
    <text evidence="8">Belongs to the ABC transporter superfamily. Energy-coupling factor EcfA family.</text>
</comment>
<comment type="function">
    <text evidence="8">ATP-binding (A) component of a common energy-coupling factor (ECF) ABC-transporter complex.</text>
</comment>
<keyword evidence="11" id="KW-1185">Reference proteome</keyword>
<feature type="domain" description="ABC transporter" evidence="9">
    <location>
        <begin position="4"/>
        <end position="245"/>
    </location>
</feature>
<accession>A0A0U1QR68</accession>
<dbReference type="PANTHER" id="PTHR43553:SF27">
    <property type="entry name" value="ENERGY-COUPLING FACTOR TRANSPORTER ATP-BINDING PROTEIN ECFA2"/>
    <property type="match status" value="1"/>
</dbReference>
<dbReference type="AlphaFoldDB" id="A0A0U1QR68"/>
<keyword evidence="6" id="KW-1278">Translocase</keyword>
<dbReference type="RefSeq" id="WP_047034831.1">
    <property type="nucleotide sequence ID" value="NZ_AFVQ02000046.1"/>
</dbReference>
<evidence type="ECO:0000259" key="9">
    <source>
        <dbReference type="PROSITE" id="PS50893"/>
    </source>
</evidence>
<dbReference type="InterPro" id="IPR003439">
    <property type="entry name" value="ABC_transporter-like_ATP-bd"/>
</dbReference>
<sequence>MALIELKNINYCYSPGTAFEKHALRDVSMAVDAGESVGLIGHTGSGKSTLIRHFNGLLRPNSGQVVYQGNDLWKKPNEIRSIRFQIGLVFQYPEAQIFEDTVGKDIAYGPRNMGIGQEEMNARIRESLQCVGLDNSYLERNPFRLSGGEMRRVAIAGVLAMRPKVLILDEPAAGLDPEGRHALFDALRHYRRKSGAAVVLVSHSMEDIADFVDRVVVLDQGSVALDGPVASIFAQAEKLVSIGLDIPQSTKVLLGLKAKGYSVKTEAYTVEQAEQELLRFLKEADRP</sequence>
<keyword evidence="3 8" id="KW-1003">Cell membrane</keyword>
<evidence type="ECO:0000256" key="1">
    <source>
        <dbReference type="ARBA" id="ARBA00004202"/>
    </source>
</evidence>
<dbReference type="GO" id="GO:0042626">
    <property type="term" value="F:ATPase-coupled transmembrane transporter activity"/>
    <property type="evidence" value="ECO:0007669"/>
    <property type="project" value="TreeGrafter"/>
</dbReference>
<dbReference type="GO" id="GO:0015087">
    <property type="term" value="F:cobalt ion transmembrane transporter activity"/>
    <property type="evidence" value="ECO:0007669"/>
    <property type="project" value="UniProtKB-ARBA"/>
</dbReference>
<dbReference type="InterPro" id="IPR030946">
    <property type="entry name" value="EcfA2"/>
</dbReference>
<dbReference type="Gene3D" id="3.40.50.300">
    <property type="entry name" value="P-loop containing nucleotide triphosphate hydrolases"/>
    <property type="match status" value="1"/>
</dbReference>
<reference evidence="10 11" key="1">
    <citation type="journal article" date="2011" name="J. Bacteriol.">
        <title>Draft genome sequence of Sporolactobacillus inulinus strain CASD, an efficient D-lactic acid-producing bacterium with high-concentration lactate tolerance capability.</title>
        <authorList>
            <person name="Yu B."/>
            <person name="Su F."/>
            <person name="Wang L."/>
            <person name="Xu K."/>
            <person name="Zhao B."/>
            <person name="Xu P."/>
        </authorList>
    </citation>
    <scope>NUCLEOTIDE SEQUENCE [LARGE SCALE GENOMIC DNA]</scope>
    <source>
        <strain evidence="10 11">CASD</strain>
    </source>
</reference>
<dbReference type="EMBL" id="AFVQ02000046">
    <property type="protein sequence ID" value="KLI03273.1"/>
    <property type="molecule type" value="Genomic_DNA"/>
</dbReference>